<dbReference type="RefSeq" id="WP_010766377.1">
    <property type="nucleotide sequence ID" value="NZ_ASWB01000003.1"/>
</dbReference>
<dbReference type="HOGENOM" id="CLU_1292746_0_0_9"/>
<dbReference type="AlphaFoldDB" id="R2SLY1"/>
<reference evidence="1 3" key="1">
    <citation type="submission" date="2013-02" db="EMBL/GenBank/DDBJ databases">
        <title>The Genome Sequence of Enterococcus moraviensis BAA-383.</title>
        <authorList>
            <consortium name="The Broad Institute Genome Sequencing Platform"/>
            <consortium name="The Broad Institute Genome Sequencing Center for Infectious Disease"/>
            <person name="Earl A.M."/>
            <person name="Gilmore M.S."/>
            <person name="Lebreton F."/>
            <person name="Walker B."/>
            <person name="Young S.K."/>
            <person name="Zeng Q."/>
            <person name="Gargeya S."/>
            <person name="Fitzgerald M."/>
            <person name="Haas B."/>
            <person name="Abouelleil A."/>
            <person name="Alvarado L."/>
            <person name="Arachchi H.M."/>
            <person name="Berlin A.M."/>
            <person name="Chapman S.B."/>
            <person name="Dewar J."/>
            <person name="Goldberg J."/>
            <person name="Griggs A."/>
            <person name="Gujja S."/>
            <person name="Hansen M."/>
            <person name="Howarth C."/>
            <person name="Imamovic A."/>
            <person name="Larimer J."/>
            <person name="McCowan C."/>
            <person name="Murphy C."/>
            <person name="Neiman D."/>
            <person name="Pearson M."/>
            <person name="Priest M."/>
            <person name="Roberts A."/>
            <person name="Saif S."/>
            <person name="Shea T."/>
            <person name="Sisk P."/>
            <person name="Sykes S."/>
            <person name="Wortman J."/>
            <person name="Nusbaum C."/>
            <person name="Birren B."/>
        </authorList>
    </citation>
    <scope>NUCLEOTIDE SEQUENCE [LARGE SCALE GENOMIC DNA]</scope>
    <source>
        <strain evidence="1 3">ATCC BAA-383</strain>
    </source>
</reference>
<name>R2SLY1_9ENTE</name>
<evidence type="ECO:0000313" key="3">
    <source>
        <dbReference type="Proteomes" id="UP000013781"/>
    </source>
</evidence>
<dbReference type="InterPro" id="IPR046100">
    <property type="entry name" value="DUF6037"/>
</dbReference>
<reference evidence="2 4" key="2">
    <citation type="submission" date="2013-03" db="EMBL/GenBank/DDBJ databases">
        <title>The Genome Sequence of Enterococcus moraviensis BAA-383 (PacBio/Illumina hybrid assembly).</title>
        <authorList>
            <consortium name="The Broad Institute Genomics Platform"/>
            <consortium name="The Broad Institute Genome Sequencing Center for Infectious Disease"/>
            <person name="Earl A."/>
            <person name="Russ C."/>
            <person name="Gilmore M."/>
            <person name="Surin D."/>
            <person name="Walker B."/>
            <person name="Young S."/>
            <person name="Zeng Q."/>
            <person name="Gargeya S."/>
            <person name="Fitzgerald M."/>
            <person name="Haas B."/>
            <person name="Abouelleil A."/>
            <person name="Allen A.W."/>
            <person name="Alvarado L."/>
            <person name="Arachchi H.M."/>
            <person name="Berlin A.M."/>
            <person name="Chapman S.B."/>
            <person name="Gainer-Dewar J."/>
            <person name="Goldberg J."/>
            <person name="Griggs A."/>
            <person name="Gujja S."/>
            <person name="Hansen M."/>
            <person name="Howarth C."/>
            <person name="Imamovic A."/>
            <person name="Ireland A."/>
            <person name="Larimer J."/>
            <person name="McCowan C."/>
            <person name="Murphy C."/>
            <person name="Pearson M."/>
            <person name="Poon T.W."/>
            <person name="Priest M."/>
            <person name="Roberts A."/>
            <person name="Saif S."/>
            <person name="Shea T."/>
            <person name="Sisk P."/>
            <person name="Sykes S."/>
            <person name="Wortman J."/>
            <person name="Nusbaum C."/>
            <person name="Birren B."/>
        </authorList>
    </citation>
    <scope>NUCLEOTIDE SEQUENCE [LARGE SCALE GENOMIC DNA]</scope>
    <source>
        <strain evidence="2 4">ATCC BAA-383</strain>
    </source>
</reference>
<proteinExistence type="predicted"/>
<comment type="caution">
    <text evidence="1">The sequence shown here is derived from an EMBL/GenBank/DDBJ whole genome shotgun (WGS) entry which is preliminary data.</text>
</comment>
<keyword evidence="4" id="KW-1185">Reference proteome</keyword>
<evidence type="ECO:0000313" key="1">
    <source>
        <dbReference type="EMBL" id="EOH96155.1"/>
    </source>
</evidence>
<dbReference type="Proteomes" id="UP000014157">
    <property type="component" value="Unassembled WGS sequence"/>
</dbReference>
<organism evidence="1 3">
    <name type="scientific">Enterococcus moraviensis ATCC BAA-383</name>
    <dbReference type="NCBI Taxonomy" id="1158609"/>
    <lineage>
        <taxon>Bacteria</taxon>
        <taxon>Bacillati</taxon>
        <taxon>Bacillota</taxon>
        <taxon>Bacilli</taxon>
        <taxon>Lactobacillales</taxon>
        <taxon>Enterococcaceae</taxon>
        <taxon>Enterococcus</taxon>
    </lineage>
</organism>
<protein>
    <submittedName>
        <fullName evidence="1">Uncharacterized protein</fullName>
    </submittedName>
</protein>
<dbReference type="PATRIC" id="fig|1158609.3.peg.2988"/>
<sequence>MSFHFSKQIPKLKKLLFEMRRLEITIGSFEHNYNNIESSVIFDTRSTDSWKLVFIKKIKGTILDLPLEKGFRFTINSDEKYWEFINYFNVGGRRGEFSLNDFITDLCRQVPLKYVITDNSRKVILKYDNLDSKSEGIYPIRIVNWPKIHAKNPALPSDKFHRSPENLAKTKELYPDIYKATKSYDITIVYGNDPNNKTNSIIADPIHSCDRVL</sequence>
<dbReference type="EMBL" id="ASWB01000003">
    <property type="protein sequence ID" value="EOT66127.1"/>
    <property type="molecule type" value="Genomic_DNA"/>
</dbReference>
<dbReference type="Pfam" id="PF19503">
    <property type="entry name" value="DUF6037"/>
    <property type="match status" value="1"/>
</dbReference>
<dbReference type="Proteomes" id="UP000013781">
    <property type="component" value="Unassembled WGS sequence"/>
</dbReference>
<accession>R2SLY1</accession>
<evidence type="ECO:0000313" key="2">
    <source>
        <dbReference type="EMBL" id="EOT66127.1"/>
    </source>
</evidence>
<dbReference type="OrthoDB" id="3035834at2"/>
<evidence type="ECO:0000313" key="4">
    <source>
        <dbReference type="Proteomes" id="UP000014157"/>
    </source>
</evidence>
<dbReference type="EMBL" id="AJAS01000025">
    <property type="protein sequence ID" value="EOH96155.1"/>
    <property type="molecule type" value="Genomic_DNA"/>
</dbReference>
<gene>
    <name evidence="2" type="ORF">I586_02398</name>
    <name evidence="1" type="ORF">UAY_03065</name>
</gene>